<evidence type="ECO:0000313" key="4">
    <source>
        <dbReference type="Proteomes" id="UP000008144"/>
    </source>
</evidence>
<dbReference type="GeneTree" id="ENSGT00660000096759"/>
<dbReference type="Proteomes" id="UP000008144">
    <property type="component" value="Chromosome 3"/>
</dbReference>
<feature type="compositionally biased region" description="Basic residues" evidence="1">
    <location>
        <begin position="162"/>
        <end position="178"/>
    </location>
</feature>
<dbReference type="Ensembl" id="ENSCINT00000009019.3">
    <property type="protein sequence ID" value="ENSCINP00000009019.3"/>
    <property type="gene ID" value="ENSCING00000004362.3"/>
</dbReference>
<name>F6S5Y7_CIOIN</name>
<feature type="region of interest" description="Disordered" evidence="1">
    <location>
        <begin position="118"/>
        <end position="217"/>
    </location>
</feature>
<sequence>MKVKGEDPFKDMENADSLYMGESERSDVAGPESYHQFSDKKNNGLMVSPVASRSGSIDANAMNILEANKQTLQNHMNNSTKEKLNSVNPNTQKALERSIKEVAVKREEVPKMQYLSPDSAMNAMYEPPHSKEANHTAENKSIAPSDTHTRIPRSASSEKMARTPKHSFFKSLKKRPKKSASIDIKDTVESPPKIEVEEHTEQPSQPSAEEKRKQWTKAYSVPDRAMNGRIEVDSFDYQTHQTEYLTGYESEMTHTKREPRQYDYMEPNEYEQAEEYINPVSSSAQESGIYSYQENHENDRNHSRGYSGSMTHSRGYSSSNDRGYQDTYPRSDNQLSPAQTNSLRMTALRPSEKKNAWVEAPAPVTPAFANYLPPSGAAAPGENHKDRSNHNNPMHDEHSYDDDINDVYAVDNSRSALPSTLRKRNNRDVEVKVETIQQSNNGESETTKTYMIILVVLLNVGFLALFAQFLT</sequence>
<proteinExistence type="predicted"/>
<feature type="compositionally biased region" description="Basic and acidic residues" evidence="1">
    <location>
        <begin position="183"/>
        <end position="201"/>
    </location>
</feature>
<reference evidence="3" key="3">
    <citation type="submission" date="2025-08" db="UniProtKB">
        <authorList>
            <consortium name="Ensembl"/>
        </authorList>
    </citation>
    <scope>IDENTIFICATION</scope>
</reference>
<keyword evidence="2" id="KW-1133">Transmembrane helix</keyword>
<dbReference type="EMBL" id="EAAA01001764">
    <property type="status" value="NOT_ANNOTATED_CDS"/>
    <property type="molecule type" value="Genomic_DNA"/>
</dbReference>
<reference evidence="3" key="4">
    <citation type="submission" date="2025-09" db="UniProtKB">
        <authorList>
            <consortium name="Ensembl"/>
        </authorList>
    </citation>
    <scope>IDENTIFICATION</scope>
</reference>
<dbReference type="InParanoid" id="F6S5Y7"/>
<feature type="compositionally biased region" description="Basic and acidic residues" evidence="1">
    <location>
        <begin position="128"/>
        <end position="138"/>
    </location>
</feature>
<protein>
    <submittedName>
        <fullName evidence="3">Uncharacterized protein</fullName>
    </submittedName>
</protein>
<keyword evidence="2" id="KW-0812">Transmembrane</keyword>
<feature type="region of interest" description="Disordered" evidence="1">
    <location>
        <begin position="296"/>
        <end position="341"/>
    </location>
</feature>
<feature type="compositionally biased region" description="Basic and acidic residues" evidence="1">
    <location>
        <begin position="382"/>
        <end position="398"/>
    </location>
</feature>
<feature type="compositionally biased region" description="Polar residues" evidence="1">
    <location>
        <begin position="304"/>
        <end position="341"/>
    </location>
</feature>
<organism evidence="3 4">
    <name type="scientific">Ciona intestinalis</name>
    <name type="common">Transparent sea squirt</name>
    <name type="synonym">Ascidia intestinalis</name>
    <dbReference type="NCBI Taxonomy" id="7719"/>
    <lineage>
        <taxon>Eukaryota</taxon>
        <taxon>Metazoa</taxon>
        <taxon>Chordata</taxon>
        <taxon>Tunicata</taxon>
        <taxon>Ascidiacea</taxon>
        <taxon>Phlebobranchia</taxon>
        <taxon>Cionidae</taxon>
        <taxon>Ciona</taxon>
    </lineage>
</organism>
<reference evidence="4" key="1">
    <citation type="journal article" date="2002" name="Science">
        <title>The draft genome of Ciona intestinalis: insights into chordate and vertebrate origins.</title>
        <authorList>
            <person name="Dehal P."/>
            <person name="Satou Y."/>
            <person name="Campbell R.K."/>
            <person name="Chapman J."/>
            <person name="Degnan B."/>
            <person name="De Tomaso A."/>
            <person name="Davidson B."/>
            <person name="Di Gregorio A."/>
            <person name="Gelpke M."/>
            <person name="Goodstein D.M."/>
            <person name="Harafuji N."/>
            <person name="Hastings K.E."/>
            <person name="Ho I."/>
            <person name="Hotta K."/>
            <person name="Huang W."/>
            <person name="Kawashima T."/>
            <person name="Lemaire P."/>
            <person name="Martinez D."/>
            <person name="Meinertzhagen I.A."/>
            <person name="Necula S."/>
            <person name="Nonaka M."/>
            <person name="Putnam N."/>
            <person name="Rash S."/>
            <person name="Saiga H."/>
            <person name="Satake M."/>
            <person name="Terry A."/>
            <person name="Yamada L."/>
            <person name="Wang H.G."/>
            <person name="Awazu S."/>
            <person name="Azumi K."/>
            <person name="Boore J."/>
            <person name="Branno M."/>
            <person name="Chin-Bow S."/>
            <person name="DeSantis R."/>
            <person name="Doyle S."/>
            <person name="Francino P."/>
            <person name="Keys D.N."/>
            <person name="Haga S."/>
            <person name="Hayashi H."/>
            <person name="Hino K."/>
            <person name="Imai K.S."/>
            <person name="Inaba K."/>
            <person name="Kano S."/>
            <person name="Kobayashi K."/>
            <person name="Kobayashi M."/>
            <person name="Lee B.I."/>
            <person name="Makabe K.W."/>
            <person name="Manohar C."/>
            <person name="Matassi G."/>
            <person name="Medina M."/>
            <person name="Mochizuki Y."/>
            <person name="Mount S."/>
            <person name="Morishita T."/>
            <person name="Miura S."/>
            <person name="Nakayama A."/>
            <person name="Nishizaka S."/>
            <person name="Nomoto H."/>
            <person name="Ohta F."/>
            <person name="Oishi K."/>
            <person name="Rigoutsos I."/>
            <person name="Sano M."/>
            <person name="Sasaki A."/>
            <person name="Sasakura Y."/>
            <person name="Shoguchi E."/>
            <person name="Shin-i T."/>
            <person name="Spagnuolo A."/>
            <person name="Stainier D."/>
            <person name="Suzuki M.M."/>
            <person name="Tassy O."/>
            <person name="Takatori N."/>
            <person name="Tokuoka M."/>
            <person name="Yagi K."/>
            <person name="Yoshizaki F."/>
            <person name="Wada S."/>
            <person name="Zhang C."/>
            <person name="Hyatt P.D."/>
            <person name="Larimer F."/>
            <person name="Detter C."/>
            <person name="Doggett N."/>
            <person name="Glavina T."/>
            <person name="Hawkins T."/>
            <person name="Richardson P."/>
            <person name="Lucas S."/>
            <person name="Kohara Y."/>
            <person name="Levine M."/>
            <person name="Satoh N."/>
            <person name="Rokhsar D.S."/>
        </authorList>
    </citation>
    <scope>NUCLEOTIDE SEQUENCE [LARGE SCALE GENOMIC DNA]</scope>
</reference>
<keyword evidence="4" id="KW-1185">Reference proteome</keyword>
<evidence type="ECO:0000313" key="3">
    <source>
        <dbReference type="Ensembl" id="ENSCINP00000009019.3"/>
    </source>
</evidence>
<dbReference type="AlphaFoldDB" id="F6S5Y7"/>
<evidence type="ECO:0000256" key="1">
    <source>
        <dbReference type="SAM" id="MobiDB-lite"/>
    </source>
</evidence>
<keyword evidence="2" id="KW-0472">Membrane</keyword>
<accession>F6S5Y7</accession>
<evidence type="ECO:0000256" key="2">
    <source>
        <dbReference type="SAM" id="Phobius"/>
    </source>
</evidence>
<reference evidence="3" key="2">
    <citation type="journal article" date="2008" name="Genome Biol.">
        <title>Improved genome assembly and evidence-based global gene model set for the chordate Ciona intestinalis: new insight into intron and operon populations.</title>
        <authorList>
            <person name="Satou Y."/>
            <person name="Mineta K."/>
            <person name="Ogasawara M."/>
            <person name="Sasakura Y."/>
            <person name="Shoguchi E."/>
            <person name="Ueno K."/>
            <person name="Yamada L."/>
            <person name="Matsumoto J."/>
            <person name="Wasserscheid J."/>
            <person name="Dewar K."/>
            <person name="Wiley G.B."/>
            <person name="Macmil S.L."/>
            <person name="Roe B.A."/>
            <person name="Zeller R.W."/>
            <person name="Hastings K.E."/>
            <person name="Lemaire P."/>
            <person name="Lindquist E."/>
            <person name="Endo T."/>
            <person name="Hotta K."/>
            <person name="Inaba K."/>
        </authorList>
    </citation>
    <scope>NUCLEOTIDE SEQUENCE [LARGE SCALE GENOMIC DNA]</scope>
    <source>
        <strain evidence="3">wild type</strain>
    </source>
</reference>
<feature type="transmembrane region" description="Helical" evidence="2">
    <location>
        <begin position="450"/>
        <end position="470"/>
    </location>
</feature>
<dbReference type="HOGENOM" id="CLU_579938_0_0_1"/>
<feature type="region of interest" description="Disordered" evidence="1">
    <location>
        <begin position="374"/>
        <end position="401"/>
    </location>
</feature>
<feature type="compositionally biased region" description="Basic and acidic residues" evidence="1">
    <location>
        <begin position="1"/>
        <end position="13"/>
    </location>
</feature>
<feature type="region of interest" description="Disordered" evidence="1">
    <location>
        <begin position="1"/>
        <end position="46"/>
    </location>
</feature>